<comment type="caution">
    <text evidence="4">The sequence shown here is derived from an EMBL/GenBank/DDBJ whole genome shotgun (WGS) entry which is preliminary data.</text>
</comment>
<keyword evidence="5" id="KW-1185">Reference proteome</keyword>
<dbReference type="PANTHER" id="PTHR10194">
    <property type="entry name" value="RAS GTPASE-ACTIVATING PROTEINS"/>
    <property type="match status" value="1"/>
</dbReference>
<reference evidence="4 5" key="1">
    <citation type="journal article" date="2021" name="DNA Res.">
        <title>Genome analysis of Candida subhashii reveals its hybrid nature and dual mitochondrial genome conformations.</title>
        <authorList>
            <person name="Mixao V."/>
            <person name="Hegedusova E."/>
            <person name="Saus E."/>
            <person name="Pryszcz L.P."/>
            <person name="Cillingova A."/>
            <person name="Nosek J."/>
            <person name="Gabaldon T."/>
        </authorList>
    </citation>
    <scope>NUCLEOTIDE SEQUENCE [LARGE SCALE GENOMIC DNA]</scope>
    <source>
        <strain evidence="4 5">CBS 10753</strain>
    </source>
</reference>
<gene>
    <name evidence="4" type="ORF">J8A68_005820</name>
</gene>
<evidence type="ECO:0000256" key="1">
    <source>
        <dbReference type="ARBA" id="ARBA00022468"/>
    </source>
</evidence>
<dbReference type="PANTHER" id="PTHR10194:SF60">
    <property type="entry name" value="RAS GTPASE-ACTIVATING PROTEIN RASKOL"/>
    <property type="match status" value="1"/>
</dbReference>
<dbReference type="Proteomes" id="UP000694255">
    <property type="component" value="Unassembled WGS sequence"/>
</dbReference>
<dbReference type="GO" id="GO:0005096">
    <property type="term" value="F:GTPase activator activity"/>
    <property type="evidence" value="ECO:0007669"/>
    <property type="project" value="UniProtKB-KW"/>
</dbReference>
<proteinExistence type="predicted"/>
<dbReference type="GO" id="GO:0007165">
    <property type="term" value="P:signal transduction"/>
    <property type="evidence" value="ECO:0007669"/>
    <property type="project" value="UniProtKB-ARBA"/>
</dbReference>
<dbReference type="InterPro" id="IPR039360">
    <property type="entry name" value="Ras_GTPase"/>
</dbReference>
<evidence type="ECO:0000313" key="4">
    <source>
        <dbReference type="EMBL" id="KAG7660703.1"/>
    </source>
</evidence>
<dbReference type="RefSeq" id="XP_049260936.1">
    <property type="nucleotide sequence ID" value="XM_049409927.1"/>
</dbReference>
<dbReference type="EMBL" id="JAGSYN010000275">
    <property type="protein sequence ID" value="KAG7660703.1"/>
    <property type="molecule type" value="Genomic_DNA"/>
</dbReference>
<feature type="region of interest" description="Disordered" evidence="2">
    <location>
        <begin position="593"/>
        <end position="620"/>
    </location>
</feature>
<dbReference type="PROSITE" id="PS00509">
    <property type="entry name" value="RAS_GTPASE_ACTIV_1"/>
    <property type="match status" value="1"/>
</dbReference>
<dbReference type="CDD" id="cd05392">
    <property type="entry name" value="RasGAP_Neurofibromin_like"/>
    <property type="match status" value="1"/>
</dbReference>
<dbReference type="InterPro" id="IPR001936">
    <property type="entry name" value="RasGAP_dom"/>
</dbReference>
<name>A0A8J5QDH0_9ASCO</name>
<evidence type="ECO:0000256" key="2">
    <source>
        <dbReference type="SAM" id="MobiDB-lite"/>
    </source>
</evidence>
<protein>
    <submittedName>
        <fullName evidence="4">IRA2</fullName>
    </submittedName>
</protein>
<dbReference type="GeneID" id="73472620"/>
<dbReference type="SMART" id="SM00323">
    <property type="entry name" value="RasGAP"/>
    <property type="match status" value="1"/>
</dbReference>
<dbReference type="PROSITE" id="PS50018">
    <property type="entry name" value="RAS_GTPASE_ACTIV_2"/>
    <property type="match status" value="1"/>
</dbReference>
<evidence type="ECO:0000313" key="5">
    <source>
        <dbReference type="Proteomes" id="UP000694255"/>
    </source>
</evidence>
<keyword evidence="1" id="KW-0343">GTPase activation</keyword>
<feature type="compositionally biased region" description="Low complexity" evidence="2">
    <location>
        <begin position="600"/>
        <end position="609"/>
    </location>
</feature>
<evidence type="ECO:0000259" key="3">
    <source>
        <dbReference type="PROSITE" id="PS50018"/>
    </source>
</evidence>
<organism evidence="4 5">
    <name type="scientific">[Candida] subhashii</name>
    <dbReference type="NCBI Taxonomy" id="561895"/>
    <lineage>
        <taxon>Eukaryota</taxon>
        <taxon>Fungi</taxon>
        <taxon>Dikarya</taxon>
        <taxon>Ascomycota</taxon>
        <taxon>Saccharomycotina</taxon>
        <taxon>Pichiomycetes</taxon>
        <taxon>Debaryomycetaceae</taxon>
        <taxon>Spathaspora</taxon>
    </lineage>
</organism>
<dbReference type="InterPro" id="IPR023152">
    <property type="entry name" value="RasGAP_CS"/>
</dbReference>
<accession>A0A8J5QDH0</accession>
<feature type="domain" description="Ras-GAP" evidence="3">
    <location>
        <begin position="1285"/>
        <end position="1469"/>
    </location>
</feature>
<sequence>MDENLPKNNQYMYVEALTKRIESLLPNRTGHSTQEVELNPQYLITKRILLDSHNNHPQMITYIFTAFASVLLRLGTESEFSKLRLRDEKSRGSTLLTCKLLSEILKSDWNRETSSFDDKDLLSNYSKFYYYDQPKALDSSKVVFLLDTFVNLLSSGVVKKVLSLVRNQQSMTTMAIAKEEQDILREDQPMTDEELTAAVVAEIDSYIEIILRYIATANPEDYFQYIVSKLFKYSMNDETIPLPMLQKYCPLVKFLFYSDSNAEKTAEQSLSAIPYIRSNTWRQVFLFFLSSSIKDQTFSRPQDYQGLIDPANTHYVNVLKNLFDSTSMAFDDSLVSVTCAPFVLTWFLILCLDDFQEINSSRPINKLKLTFNKRMKYIMMILKDSGSVSNLESFDALINIFHLGTRLQAHNYIEHPVFIFSIKFLDQTYRNLLTFSEVHRDEFITNDEMATRYEFLMVNFYIAGILLRPERYSKIVIENYQQNSEDLREAKILVKVIKGLSEIETGRDVFIKILAKMKSELKSLIYGSLKMLNQYESQHNEFLSSPISQSDASLVLDIADLQFGHVANHATLHAFEAHQTSLDHYTQELMDDKDQHNHHNNNSSTNTTNGNKMIPSSSSMSTHSTYKFRLINGAEELLSDILNIFQAAPELYFNDQELMSDENLKTSNEDELIQSIVEFCREAVIPLRQAFKSKAFTSSSTRLFDSARDLSLTLVNSSTKIVTESTSLSILANYNLINYIIQSICETCLVINLSEPKFKASFIFLNEFLHKRKQFKEIVHSNQIVMRYKARQQYSSSGDVLHAVEKVLLLALCTHDIQFYNYAKEGIRWYVNEIKDNAEIYKKAGLDENLMVTFKELIEDDSVFTGFISLHKRQRTILRNANPTKSMYQVWTLIYYRWLKVLESQAHMSEDSLVFRHFTGFLASTSGSFSAGPFGVKYPDLEAKASKYISDFFDRCIGLLNSQDLVIRVIVKDTLSNESHSDVYQLIATKLMNMANEYAEKQVVTEEGIVFVEQSMVIMTAMISAGSDGTLILASLLPNICQFFLKFINMIDNPTDKLRLKLRFCKLGTTLEANREACGLSGAYKLRNFYAKASVEWLEQAVFYEEQKEKVYNDTDSMGTGSKESETAYLSMDLAVQCSKCLRGQLEELVLEIPEGVRDNEINKYKDLAFSSYFSIFFKIIQKQSKMNLSTNKYKHKLNQISDNILACITNLLQYDADIGMQFVLPMGYHENAKVRSIFLNVFASMLSTKTVRGNKEEYPDELIEHFTNQTDIFGAIAECASSSEHNLLASALFVIFSHTKKVDKLFKVLLCDEISNLNRPTDLFRRNSTLTRLLFNFTQDYGLEYLNLTIKPIIEEIVNDEIIFEVEKVNTTETTDLFMAYFMKLIDSIVNSVDLLPDSFKFVCAEIHDSICSKFSEPGIVPVGSFIFLRYICPAIISPEQFFKIPVSHPKVKRSLMQLVKVLQNMANGTLPIIKWQALASKNGELIDANKKIFEFLKKVSTSKIEAYPFPNCHDNPDKPLAELRYLHKFVYVYFTNIRVQFLLAKSAVNVKTLHDRVIKYKEFDQICKELGQPKPSVQLQLNSSLKLFDPNSSGNMNITFNDFMTKMSLKYTDTPPDAIDVIHSSIFKDGTPVVVVNLKKMKKRPNDVNYLVYKLFETASQVWDNKFYLVFDFTEFVYNSRRIPEYVDVLRTYSAEQMFRNCERVYYFNIPRSEYVAISQAVHTLRGLTTQYGTKIYMYSQFDSDEIINSLCLDRETVAISRDNKVIFRNILLYEPSTKKYTPVSLKIGRKFLQVCFVDRVSFECDYCVTGGFTPVEIFRLSDFVKCEVSDFTEHDDEFTIFLNYGHSATFRSKDRLEILRFLYFTTSRLPRETPDMAEKDYQNERHVMHWFGRLYNIVFQGLLSTDEDVKHAAALLFGALSSYFDIDFGIKEHHAKSVSFPANSTDFVVSVSEHLASNFPQLSYRFFKSFFDNYEKMPTENKLTSILYVSPWIENIYDHVYLSNDENGPERVADLVRQFCRLSAKNKDHIAFINDYIWKKLFLETRLMSVLVDEVVAFAIDSKNEGPDWSFIIAVICPSIEVCGEVISRLIACINRATTTDSPIASQSKLFEMKVLVKICSSLFFNSYILARLYLADLIFFVTLFIDNAHLDVGGDLQKLIIGLIQSFLHKPDLSDSEQKIVDETIEYFSTPRAKMLFGMTRDSSSGLDVSQTFNRLSNFEVLCDYLNGFISAVSTSDDKTNWKSRWCSNAIDVAFSKDSLFQDRAILIVGILSKNGISDSTACRSLKLVSDGELHTLDFVVCISVATARILKGLPDTSILPPVLIWPQFCFALMNHSVLYQAAVQNIVTSVVKIIRVGKNYIDNAFRQRGLLEPYLSQFEKRHGYEITQKNFGVHIFLMLTQGLRFSQFKQLSLNCIKEYFATRYHYRERTEMSGKYISNNAYAYLVFTFLFTDSQDFAEYIDEVGLDSEFVSISDTQKLPRVILDFLLEDSEASKATLICAGYFFNDTTSDSGFKGRFVQIYNYLFKINRDIGFLIYDIMRPTLTQDLITTNSLEVVETISNIITEVSLSEDYEPEKYKKEVDDLLIRNKITIMQQLRNMKQPDQILGGNGKFTPEFDVDIKNIQVMVYRSACIYIEGLRLED</sequence>
<dbReference type="Pfam" id="PF00616">
    <property type="entry name" value="RasGAP"/>
    <property type="match status" value="1"/>
</dbReference>
<dbReference type="OrthoDB" id="28245at2759"/>